<evidence type="ECO:0000313" key="2">
    <source>
        <dbReference type="EMBL" id="TCK74271.1"/>
    </source>
</evidence>
<dbReference type="SUPFAM" id="SSF53187">
    <property type="entry name" value="Zn-dependent exopeptidases"/>
    <property type="match status" value="1"/>
</dbReference>
<evidence type="ECO:0000259" key="1">
    <source>
        <dbReference type="Pfam" id="PF04389"/>
    </source>
</evidence>
<accession>A0A4V2PVF3</accession>
<sequence>MSALYAHAAQPSGSLFFWNIPRQKVTAHLRSVPLRNSERRARLKQLFLEEECPGENLKEHDDNLWCVLPGKDDLTLIVAAHYDRRGAGVGAIDDWSGAVMVPLLYKSLTAQSQPHTILFVELAGDKGAARFLSRLGKAERRRIAAFVDLEALGLGNTAYFANPNAGGDRLNFAEYHLIQLTYASARVLGEPVLPDHFDSRLGLKHDLTQRFRWSDIPSITMHSISRETQKIPGSELDTPEMLQDQSYFQSYRLLCAYVAYTTFLLDKLAMDDPIWHTRVH</sequence>
<keyword evidence="3" id="KW-1185">Reference proteome</keyword>
<organism evidence="2 3">
    <name type="scientific">Acidipila rosea</name>
    <dbReference type="NCBI Taxonomy" id="768535"/>
    <lineage>
        <taxon>Bacteria</taxon>
        <taxon>Pseudomonadati</taxon>
        <taxon>Acidobacteriota</taxon>
        <taxon>Terriglobia</taxon>
        <taxon>Terriglobales</taxon>
        <taxon>Acidobacteriaceae</taxon>
        <taxon>Acidipila</taxon>
    </lineage>
</organism>
<name>A0A4V2PVF3_9BACT</name>
<feature type="domain" description="Peptidase M28" evidence="1">
    <location>
        <begin position="63"/>
        <end position="192"/>
    </location>
</feature>
<gene>
    <name evidence="2" type="ORF">C7378_1893</name>
</gene>
<reference evidence="2 3" key="1">
    <citation type="submission" date="2019-03" db="EMBL/GenBank/DDBJ databases">
        <title>Genomic Encyclopedia of Type Strains, Phase IV (KMG-IV): sequencing the most valuable type-strain genomes for metagenomic binning, comparative biology and taxonomic classification.</title>
        <authorList>
            <person name="Goeker M."/>
        </authorList>
    </citation>
    <scope>NUCLEOTIDE SEQUENCE [LARGE SCALE GENOMIC DNA]</scope>
    <source>
        <strain evidence="2 3">DSM 103428</strain>
    </source>
</reference>
<dbReference type="Proteomes" id="UP000295210">
    <property type="component" value="Unassembled WGS sequence"/>
</dbReference>
<dbReference type="AlphaFoldDB" id="A0A4V2PVF3"/>
<comment type="caution">
    <text evidence="2">The sequence shown here is derived from an EMBL/GenBank/DDBJ whole genome shotgun (WGS) entry which is preliminary data.</text>
</comment>
<dbReference type="InterPro" id="IPR007484">
    <property type="entry name" value="Peptidase_M28"/>
</dbReference>
<proteinExistence type="predicted"/>
<evidence type="ECO:0000313" key="3">
    <source>
        <dbReference type="Proteomes" id="UP000295210"/>
    </source>
</evidence>
<dbReference type="Gene3D" id="3.40.630.10">
    <property type="entry name" value="Zn peptidases"/>
    <property type="match status" value="1"/>
</dbReference>
<protein>
    <submittedName>
        <fullName evidence="2">Peptidase M28-like protein</fullName>
    </submittedName>
</protein>
<dbReference type="Pfam" id="PF04389">
    <property type="entry name" value="Peptidase_M28"/>
    <property type="match status" value="1"/>
</dbReference>
<dbReference type="EMBL" id="SMGK01000002">
    <property type="protein sequence ID" value="TCK74271.1"/>
    <property type="molecule type" value="Genomic_DNA"/>
</dbReference>